<dbReference type="AlphaFoldDB" id="A0A926HP26"/>
<dbReference type="InterPro" id="IPR037523">
    <property type="entry name" value="VOC_core"/>
</dbReference>
<dbReference type="Proteomes" id="UP000623172">
    <property type="component" value="Unassembled WGS sequence"/>
</dbReference>
<protein>
    <submittedName>
        <fullName evidence="3">VOC family protein</fullName>
    </submittedName>
</protein>
<feature type="domain" description="VOC" evidence="2">
    <location>
        <begin position="4"/>
        <end position="131"/>
    </location>
</feature>
<dbReference type="GO" id="GO:0046872">
    <property type="term" value="F:metal ion binding"/>
    <property type="evidence" value="ECO:0007669"/>
    <property type="project" value="UniProtKB-KW"/>
</dbReference>
<evidence type="ECO:0000313" key="3">
    <source>
        <dbReference type="EMBL" id="MBC8531229.1"/>
    </source>
</evidence>
<dbReference type="PROSITE" id="PS51819">
    <property type="entry name" value="VOC"/>
    <property type="match status" value="1"/>
</dbReference>
<dbReference type="PANTHER" id="PTHR36113">
    <property type="entry name" value="LYASE, PUTATIVE-RELATED-RELATED"/>
    <property type="match status" value="1"/>
</dbReference>
<evidence type="ECO:0000259" key="2">
    <source>
        <dbReference type="PROSITE" id="PS51819"/>
    </source>
</evidence>
<dbReference type="SUPFAM" id="SSF54593">
    <property type="entry name" value="Glyoxalase/Bleomycin resistance protein/Dihydroxybiphenyl dioxygenase"/>
    <property type="match status" value="1"/>
</dbReference>
<comment type="caution">
    <text evidence="3">The sequence shown here is derived from an EMBL/GenBank/DDBJ whole genome shotgun (WGS) entry which is preliminary data.</text>
</comment>
<dbReference type="InterPro" id="IPR051332">
    <property type="entry name" value="Fosfomycin_Res_Enzymes"/>
</dbReference>
<dbReference type="Gene3D" id="3.10.180.10">
    <property type="entry name" value="2,3-Dihydroxybiphenyl 1,2-Dioxygenase, domain 1"/>
    <property type="match status" value="1"/>
</dbReference>
<accession>A0A926HP26</accession>
<dbReference type="PANTHER" id="PTHR36113:SF6">
    <property type="entry name" value="FOSFOMYCIN RESISTANCE PROTEIN FOSX"/>
    <property type="match status" value="1"/>
</dbReference>
<name>A0A926HP26_9FIRM</name>
<dbReference type="RefSeq" id="WP_249315450.1">
    <property type="nucleotide sequence ID" value="NZ_JACRSR010000001.1"/>
</dbReference>
<keyword evidence="1" id="KW-0479">Metal-binding</keyword>
<sequence length="145" mass="16551">MVTGIIHVAYNAKDMEASVNFYCDKLGFTRHVDINHKDGSPWIVYLRVPSAIPQYLELFYGQQERPASDLNPWTTVGYNHLCLSVDDIEETCATLKSKGVVLDKEPNLGDDGNYQAWIHDPDGNRIELMQMMPNSMQYSREKNLP</sequence>
<proteinExistence type="predicted"/>
<dbReference type="Pfam" id="PF00903">
    <property type="entry name" value="Glyoxalase"/>
    <property type="match status" value="1"/>
</dbReference>
<dbReference type="InterPro" id="IPR029068">
    <property type="entry name" value="Glyas_Bleomycin-R_OHBP_Dase"/>
</dbReference>
<evidence type="ECO:0000256" key="1">
    <source>
        <dbReference type="ARBA" id="ARBA00022723"/>
    </source>
</evidence>
<dbReference type="EMBL" id="JACRSR010000001">
    <property type="protein sequence ID" value="MBC8531229.1"/>
    <property type="molecule type" value="Genomic_DNA"/>
</dbReference>
<gene>
    <name evidence="3" type="ORF">H8696_05125</name>
</gene>
<dbReference type="CDD" id="cd06587">
    <property type="entry name" value="VOC"/>
    <property type="match status" value="1"/>
</dbReference>
<dbReference type="InterPro" id="IPR004360">
    <property type="entry name" value="Glyas_Fos-R_dOase_dom"/>
</dbReference>
<reference evidence="3" key="1">
    <citation type="submission" date="2020-08" db="EMBL/GenBank/DDBJ databases">
        <title>Genome public.</title>
        <authorList>
            <person name="Liu C."/>
            <person name="Sun Q."/>
        </authorList>
    </citation>
    <scope>NUCLEOTIDE SEQUENCE</scope>
    <source>
        <strain evidence="3">NSJ-53</strain>
    </source>
</reference>
<keyword evidence="4" id="KW-1185">Reference proteome</keyword>
<organism evidence="3 4">
    <name type="scientific">Gehongia tenuis</name>
    <dbReference type="NCBI Taxonomy" id="2763655"/>
    <lineage>
        <taxon>Bacteria</taxon>
        <taxon>Bacillati</taxon>
        <taxon>Bacillota</taxon>
        <taxon>Clostridia</taxon>
        <taxon>Christensenellales</taxon>
        <taxon>Christensenellaceae</taxon>
        <taxon>Gehongia</taxon>
    </lineage>
</organism>
<evidence type="ECO:0000313" key="4">
    <source>
        <dbReference type="Proteomes" id="UP000623172"/>
    </source>
</evidence>